<gene>
    <name evidence="2" type="ORF">SAMN05660324_0508</name>
</gene>
<feature type="region of interest" description="Disordered" evidence="1">
    <location>
        <begin position="125"/>
        <end position="147"/>
    </location>
</feature>
<accession>A0A1G7M5I9</accession>
<evidence type="ECO:0000313" key="3">
    <source>
        <dbReference type="Proteomes" id="UP000198863"/>
    </source>
</evidence>
<dbReference type="InterPro" id="IPR009693">
    <property type="entry name" value="Glucitol_operon_activator"/>
</dbReference>
<dbReference type="AlphaFoldDB" id="A0A1G7M5I9"/>
<dbReference type="OrthoDB" id="5195254at2"/>
<protein>
    <submittedName>
        <fullName evidence="2">Glucitol operon activator protein (GutM)</fullName>
    </submittedName>
</protein>
<evidence type="ECO:0000313" key="2">
    <source>
        <dbReference type="EMBL" id="SDF57028.1"/>
    </source>
</evidence>
<dbReference type="RefSeq" id="WP_091057685.1">
    <property type="nucleotide sequence ID" value="NZ_FNCF01000001.1"/>
</dbReference>
<dbReference type="Pfam" id="PF06923">
    <property type="entry name" value="GutM"/>
    <property type="match status" value="1"/>
</dbReference>
<dbReference type="Proteomes" id="UP000198863">
    <property type="component" value="Unassembled WGS sequence"/>
</dbReference>
<organism evidence="2 3">
    <name type="scientific">Klenkia brasiliensis</name>
    <dbReference type="NCBI Taxonomy" id="333142"/>
    <lineage>
        <taxon>Bacteria</taxon>
        <taxon>Bacillati</taxon>
        <taxon>Actinomycetota</taxon>
        <taxon>Actinomycetes</taxon>
        <taxon>Geodermatophilales</taxon>
        <taxon>Geodermatophilaceae</taxon>
        <taxon>Klenkia</taxon>
    </lineage>
</organism>
<evidence type="ECO:0000256" key="1">
    <source>
        <dbReference type="SAM" id="MobiDB-lite"/>
    </source>
</evidence>
<dbReference type="EMBL" id="FNCF01000001">
    <property type="protein sequence ID" value="SDF57028.1"/>
    <property type="molecule type" value="Genomic_DNA"/>
</dbReference>
<name>A0A1G7M5I9_9ACTN</name>
<sequence>MSWAFLLIPVVLGSVLQLWLTSKQTTAWAQELRRLRPLGATAVGRGGKRYRGGVAFVAIAVADKRITGAFTLRGVTTFARPAALDALVGVRLSVVAGDRPIEGLTQPERAAARQAAEMLRAALAARPGATSTTGTTATTPAGAPSPA</sequence>
<reference evidence="3" key="1">
    <citation type="submission" date="2016-10" db="EMBL/GenBank/DDBJ databases">
        <authorList>
            <person name="Varghese N."/>
            <person name="Submissions S."/>
        </authorList>
    </citation>
    <scope>NUCLEOTIDE SEQUENCE [LARGE SCALE GENOMIC DNA]</scope>
    <source>
        <strain evidence="3">DSM 44526</strain>
    </source>
</reference>
<keyword evidence="3" id="KW-1185">Reference proteome</keyword>
<proteinExistence type="predicted"/>